<dbReference type="GO" id="GO:0046316">
    <property type="term" value="F:gluconokinase activity"/>
    <property type="evidence" value="ECO:0007669"/>
    <property type="project" value="UniProtKB-EC"/>
</dbReference>
<dbReference type="RefSeq" id="WP_162359135.1">
    <property type="nucleotide sequence ID" value="NZ_CP048209.1"/>
</dbReference>
<name>A0A6C0G588_9BACL</name>
<dbReference type="NCBIfam" id="TIGR01314">
    <property type="entry name" value="gntK_FGGY"/>
    <property type="match status" value="1"/>
</dbReference>
<keyword evidence="8" id="KW-1185">Reference proteome</keyword>
<dbReference type="PANTHER" id="PTHR43095:SF2">
    <property type="entry name" value="GLUCONOKINASE"/>
    <property type="match status" value="1"/>
</dbReference>
<dbReference type="InterPro" id="IPR018484">
    <property type="entry name" value="FGGY_N"/>
</dbReference>
<evidence type="ECO:0000313" key="7">
    <source>
        <dbReference type="EMBL" id="QHT62704.1"/>
    </source>
</evidence>
<dbReference type="AlphaFoldDB" id="A0A6C0G588"/>
<keyword evidence="3 4" id="KW-0418">Kinase</keyword>
<dbReference type="EC" id="2.7.1.12" evidence="7"/>
<dbReference type="InterPro" id="IPR018483">
    <property type="entry name" value="Carb_kinase_FGGY_CS"/>
</dbReference>
<organism evidence="7 8">
    <name type="scientific">Paenibacillus lycopersici</name>
    <dbReference type="NCBI Taxonomy" id="2704462"/>
    <lineage>
        <taxon>Bacteria</taxon>
        <taxon>Bacillati</taxon>
        <taxon>Bacillota</taxon>
        <taxon>Bacilli</taxon>
        <taxon>Bacillales</taxon>
        <taxon>Paenibacillaceae</taxon>
        <taxon>Paenibacillus</taxon>
    </lineage>
</organism>
<dbReference type="KEGG" id="plyc:GXP70_23805"/>
<evidence type="ECO:0000313" key="8">
    <source>
        <dbReference type="Proteomes" id="UP000476064"/>
    </source>
</evidence>
<evidence type="ECO:0000256" key="2">
    <source>
        <dbReference type="ARBA" id="ARBA00022679"/>
    </source>
</evidence>
<comment type="similarity">
    <text evidence="1 4">Belongs to the FGGY kinase family.</text>
</comment>
<evidence type="ECO:0000259" key="6">
    <source>
        <dbReference type="Pfam" id="PF02782"/>
    </source>
</evidence>
<dbReference type="Gene3D" id="3.30.420.40">
    <property type="match status" value="2"/>
</dbReference>
<dbReference type="InterPro" id="IPR050406">
    <property type="entry name" value="FGGY_Carb_Kinase"/>
</dbReference>
<dbReference type="InterPro" id="IPR000577">
    <property type="entry name" value="Carb_kinase_FGGY"/>
</dbReference>
<evidence type="ECO:0000259" key="5">
    <source>
        <dbReference type="Pfam" id="PF00370"/>
    </source>
</evidence>
<dbReference type="PROSITE" id="PS00445">
    <property type="entry name" value="FGGY_KINASES_2"/>
    <property type="match status" value="1"/>
</dbReference>
<dbReference type="Proteomes" id="UP000476064">
    <property type="component" value="Chromosome"/>
</dbReference>
<dbReference type="InterPro" id="IPR043129">
    <property type="entry name" value="ATPase_NBD"/>
</dbReference>
<keyword evidence="2 4" id="KW-0808">Transferase</keyword>
<dbReference type="EMBL" id="CP048209">
    <property type="protein sequence ID" value="QHT62704.1"/>
    <property type="molecule type" value="Genomic_DNA"/>
</dbReference>
<dbReference type="CDD" id="cd07770">
    <property type="entry name" value="ASKHA_NBD_FGGY_GntK"/>
    <property type="match status" value="1"/>
</dbReference>
<dbReference type="SUPFAM" id="SSF53067">
    <property type="entry name" value="Actin-like ATPase domain"/>
    <property type="match status" value="2"/>
</dbReference>
<dbReference type="Pfam" id="PF00370">
    <property type="entry name" value="FGGY_N"/>
    <property type="match status" value="1"/>
</dbReference>
<dbReference type="PANTHER" id="PTHR43095">
    <property type="entry name" value="SUGAR KINASE"/>
    <property type="match status" value="1"/>
</dbReference>
<evidence type="ECO:0000256" key="4">
    <source>
        <dbReference type="RuleBase" id="RU003733"/>
    </source>
</evidence>
<reference evidence="7 8" key="1">
    <citation type="submission" date="2020-01" db="EMBL/GenBank/DDBJ databases">
        <title>Paenibacillus sp. nov., isolated from tomato rhizosphere.</title>
        <authorList>
            <person name="Weon H.-Y."/>
            <person name="Lee S.A."/>
        </authorList>
    </citation>
    <scope>NUCLEOTIDE SEQUENCE [LARGE SCALE GENOMIC DNA]</scope>
    <source>
        <strain evidence="7 8">12200R-189</strain>
    </source>
</reference>
<evidence type="ECO:0000256" key="1">
    <source>
        <dbReference type="ARBA" id="ARBA00009156"/>
    </source>
</evidence>
<dbReference type="PIRSF" id="PIRSF000538">
    <property type="entry name" value="GlpK"/>
    <property type="match status" value="1"/>
</dbReference>
<accession>A0A6C0G588</accession>
<feature type="domain" description="Carbohydrate kinase FGGY C-terminal" evidence="6">
    <location>
        <begin position="262"/>
        <end position="457"/>
    </location>
</feature>
<feature type="domain" description="Carbohydrate kinase FGGY N-terminal" evidence="5">
    <location>
        <begin position="8"/>
        <end position="252"/>
    </location>
</feature>
<dbReference type="GO" id="GO:0019521">
    <property type="term" value="P:D-gluconate metabolic process"/>
    <property type="evidence" value="ECO:0007669"/>
    <property type="project" value="InterPro"/>
</dbReference>
<dbReference type="InterPro" id="IPR006002">
    <property type="entry name" value="Gluconate_kinase"/>
</dbReference>
<sequence length="516" mass="56368">MNHQQATYMIGIDIGTTSTKSVLFRENGEVVATAHEGYPLYTPTPAVAEQDPELIFAAVVSTVKQAVAAAGIEAGAVLLASFSSAMHSVIPIDAADRPLMHCLTWADNRSEGWAAKLKNDMNGHALYRRTGTPIHPMSPITKLMWLRHDMPELFKRAWKFVSIKEFVFGKLFGEYVIDHSIASATGMFNLERLDWDAEALDIAGVGPERLSALVPTTHVMRGMKPEYAEAMGLLPETPFVVGASDGVLSNLGVNAIDPGVVAVTIGTSGAVRTVVDKPVTDPKGRYFCYALTADKWVIGGAVNNGGVIFRWLKDELGAAEIEAARRLGQDPYDLLTQIMGQVRPGSDGLLFHPYLTGERAPLWNADARGSFFGLTLHHGREHMIRAVLEGINYNLYAVLKALEETTGKPRRIHATGGFARSELWRQMMADVFDREVVIPESFESSCLGAVVLGLVALGRADSFAVVSRMVGATLAHQPDEQAAALYRRLLPIYLRIADKLEDEYADIAAFQRSLFD</sequence>
<dbReference type="InterPro" id="IPR018485">
    <property type="entry name" value="FGGY_C"/>
</dbReference>
<gene>
    <name evidence="7" type="primary">gntK</name>
    <name evidence="7" type="ORF">GXP70_23805</name>
</gene>
<proteinExistence type="inferred from homology"/>
<dbReference type="Pfam" id="PF02782">
    <property type="entry name" value="FGGY_C"/>
    <property type="match status" value="1"/>
</dbReference>
<protein>
    <submittedName>
        <fullName evidence="7">Gluconokinase</fullName>
        <ecNumber evidence="7">2.7.1.12</ecNumber>
    </submittedName>
</protein>
<evidence type="ECO:0000256" key="3">
    <source>
        <dbReference type="ARBA" id="ARBA00022777"/>
    </source>
</evidence>